<dbReference type="GO" id="GO:0003735">
    <property type="term" value="F:structural constituent of ribosome"/>
    <property type="evidence" value="ECO:0007669"/>
    <property type="project" value="InterPro"/>
</dbReference>
<reference evidence="8 9" key="1">
    <citation type="journal article" date="2019" name="Nat. Microbiol.">
        <title>Mediterranean grassland soil C-N compound turnover is dependent on rainfall and depth, and is mediated by genomically divergent microorganisms.</title>
        <authorList>
            <person name="Diamond S."/>
            <person name="Andeer P.F."/>
            <person name="Li Z."/>
            <person name="Crits-Christoph A."/>
            <person name="Burstein D."/>
            <person name="Anantharaman K."/>
            <person name="Lane K.R."/>
            <person name="Thomas B.C."/>
            <person name="Pan C."/>
            <person name="Northen T.R."/>
            <person name="Banfield J.F."/>
        </authorList>
    </citation>
    <scope>NUCLEOTIDE SEQUENCE [LARGE SCALE GENOMIC DNA]</scope>
    <source>
        <strain evidence="8">NP_5</strain>
    </source>
</reference>
<evidence type="ECO:0000256" key="6">
    <source>
        <dbReference type="HAMAP-Rule" id="MF_00500"/>
    </source>
</evidence>
<dbReference type="Proteomes" id="UP000320393">
    <property type="component" value="Unassembled WGS sequence"/>
</dbReference>
<dbReference type="GO" id="GO:1990904">
    <property type="term" value="C:ribonucleoprotein complex"/>
    <property type="evidence" value="ECO:0007669"/>
    <property type="project" value="UniProtKB-KW"/>
</dbReference>
<keyword evidence="1 6" id="KW-0699">rRNA-binding</keyword>
<dbReference type="HAMAP" id="MF_00500">
    <property type="entry name" value="Ribosomal_bS20"/>
    <property type="match status" value="1"/>
</dbReference>
<feature type="region of interest" description="Disordered" evidence="7">
    <location>
        <begin position="1"/>
        <end position="27"/>
    </location>
</feature>
<dbReference type="GO" id="GO:0005840">
    <property type="term" value="C:ribosome"/>
    <property type="evidence" value="ECO:0007669"/>
    <property type="project" value="UniProtKB-KW"/>
</dbReference>
<evidence type="ECO:0000256" key="4">
    <source>
        <dbReference type="ARBA" id="ARBA00023274"/>
    </source>
</evidence>
<proteinExistence type="inferred from homology"/>
<dbReference type="AlphaFoldDB" id="A0A537M355"/>
<feature type="compositionally biased region" description="Basic residues" evidence="7">
    <location>
        <begin position="1"/>
        <end position="20"/>
    </location>
</feature>
<dbReference type="EMBL" id="VBAM01000117">
    <property type="protein sequence ID" value="TMJ14297.1"/>
    <property type="molecule type" value="Genomic_DNA"/>
</dbReference>
<name>A0A537M355_9BACT</name>
<gene>
    <name evidence="6 8" type="primary">rpsT</name>
    <name evidence="8" type="ORF">E6H02_03450</name>
</gene>
<dbReference type="GO" id="GO:0006412">
    <property type="term" value="P:translation"/>
    <property type="evidence" value="ECO:0007669"/>
    <property type="project" value="UniProtKB-UniRule"/>
</dbReference>
<sequence>MAKRSQSGLKRKRQALRRMARNQAVRSSIKTVVKHARQASSAAAPEVLSAIRVLDAAARKRIIHPNAAARTKSRLMRRLAHQPPATPA</sequence>
<dbReference type="SUPFAM" id="SSF46992">
    <property type="entry name" value="Ribosomal protein S20"/>
    <property type="match status" value="1"/>
</dbReference>
<dbReference type="NCBIfam" id="TIGR00029">
    <property type="entry name" value="S20"/>
    <property type="match status" value="1"/>
</dbReference>
<comment type="function">
    <text evidence="6">Binds directly to 16S ribosomal RNA.</text>
</comment>
<dbReference type="Gene3D" id="1.20.58.110">
    <property type="entry name" value="Ribosomal protein S20"/>
    <property type="match status" value="1"/>
</dbReference>
<accession>A0A537M355</accession>
<evidence type="ECO:0000256" key="7">
    <source>
        <dbReference type="SAM" id="MobiDB-lite"/>
    </source>
</evidence>
<comment type="caution">
    <text evidence="8">The sequence shown here is derived from an EMBL/GenBank/DDBJ whole genome shotgun (WGS) entry which is preliminary data.</text>
</comment>
<evidence type="ECO:0000313" key="8">
    <source>
        <dbReference type="EMBL" id="TMJ14297.1"/>
    </source>
</evidence>
<evidence type="ECO:0000313" key="9">
    <source>
        <dbReference type="Proteomes" id="UP000320393"/>
    </source>
</evidence>
<protein>
    <recommendedName>
        <fullName evidence="5 6">Small ribosomal subunit protein bS20</fullName>
    </recommendedName>
</protein>
<dbReference type="InterPro" id="IPR036510">
    <property type="entry name" value="Ribosomal_bS20_sf"/>
</dbReference>
<evidence type="ECO:0000256" key="5">
    <source>
        <dbReference type="ARBA" id="ARBA00035136"/>
    </source>
</evidence>
<keyword evidence="4 6" id="KW-0687">Ribonucleoprotein</keyword>
<dbReference type="InterPro" id="IPR002583">
    <property type="entry name" value="Ribosomal_bS20"/>
</dbReference>
<evidence type="ECO:0000256" key="2">
    <source>
        <dbReference type="ARBA" id="ARBA00022884"/>
    </source>
</evidence>
<dbReference type="Pfam" id="PF01649">
    <property type="entry name" value="Ribosomal_S20p"/>
    <property type="match status" value="1"/>
</dbReference>
<dbReference type="GO" id="GO:0019843">
    <property type="term" value="F:rRNA binding"/>
    <property type="evidence" value="ECO:0007669"/>
    <property type="project" value="UniProtKB-UniRule"/>
</dbReference>
<keyword evidence="2 6" id="KW-0694">RNA-binding</keyword>
<comment type="similarity">
    <text evidence="6">Belongs to the bacterial ribosomal protein bS20 family.</text>
</comment>
<keyword evidence="3 6" id="KW-0689">Ribosomal protein</keyword>
<evidence type="ECO:0000256" key="3">
    <source>
        <dbReference type="ARBA" id="ARBA00022980"/>
    </source>
</evidence>
<organism evidence="8 9">
    <name type="scientific">Candidatus Segetimicrobium genomatis</name>
    <dbReference type="NCBI Taxonomy" id="2569760"/>
    <lineage>
        <taxon>Bacteria</taxon>
        <taxon>Bacillati</taxon>
        <taxon>Candidatus Sysuimicrobiota</taxon>
        <taxon>Candidatus Sysuimicrobiia</taxon>
        <taxon>Candidatus Sysuimicrobiales</taxon>
        <taxon>Candidatus Segetimicrobiaceae</taxon>
        <taxon>Candidatus Segetimicrobium</taxon>
    </lineage>
</organism>
<evidence type="ECO:0000256" key="1">
    <source>
        <dbReference type="ARBA" id="ARBA00022730"/>
    </source>
</evidence>